<dbReference type="InterPro" id="IPR015943">
    <property type="entry name" value="WD40/YVTN_repeat-like_dom_sf"/>
</dbReference>
<dbReference type="PROSITE" id="PS00107">
    <property type="entry name" value="PROTEIN_KINASE_ATP"/>
    <property type="match status" value="1"/>
</dbReference>
<feature type="repeat" description="WD" evidence="10">
    <location>
        <begin position="593"/>
        <end position="627"/>
    </location>
</feature>
<evidence type="ECO:0000259" key="14">
    <source>
        <dbReference type="PROSITE" id="PS50011"/>
    </source>
</evidence>
<dbReference type="EMBL" id="CP155447">
    <property type="protein sequence ID" value="XBH02771.1"/>
    <property type="molecule type" value="Genomic_DNA"/>
</dbReference>
<dbReference type="InterPro" id="IPR045223">
    <property type="entry name" value="RACK1-like"/>
</dbReference>
<evidence type="ECO:0000256" key="1">
    <source>
        <dbReference type="ARBA" id="ARBA00007253"/>
    </source>
</evidence>
<evidence type="ECO:0000256" key="11">
    <source>
        <dbReference type="PROSITE-ProRule" id="PRU10141"/>
    </source>
</evidence>
<feature type="transmembrane region" description="Helical" evidence="13">
    <location>
        <begin position="489"/>
        <end position="510"/>
    </location>
</feature>
<evidence type="ECO:0000256" key="7">
    <source>
        <dbReference type="ARBA" id="ARBA00022741"/>
    </source>
</evidence>
<dbReference type="PROSITE" id="PS00678">
    <property type="entry name" value="WD_REPEATS_1"/>
    <property type="match status" value="3"/>
</dbReference>
<keyword evidence="9 11" id="KW-0067">ATP-binding</keyword>
<feature type="domain" description="Protein kinase" evidence="14">
    <location>
        <begin position="166"/>
        <end position="444"/>
    </location>
</feature>
<dbReference type="Gene3D" id="2.130.10.10">
    <property type="entry name" value="YVTN repeat-like/Quinoprotein amine dehydrogenase"/>
    <property type="match status" value="2"/>
</dbReference>
<dbReference type="SMART" id="SM00220">
    <property type="entry name" value="S_TKc"/>
    <property type="match status" value="1"/>
</dbReference>
<keyword evidence="13" id="KW-1133">Transmembrane helix</keyword>
<evidence type="ECO:0000256" key="6">
    <source>
        <dbReference type="ARBA" id="ARBA00022737"/>
    </source>
</evidence>
<dbReference type="EC" id="2.7.11.1" evidence="2"/>
<dbReference type="InterPro" id="IPR020472">
    <property type="entry name" value="WD40_PAC1"/>
</dbReference>
<dbReference type="PROSITE" id="PS50294">
    <property type="entry name" value="WD_REPEATS_REGION"/>
    <property type="match status" value="3"/>
</dbReference>
<dbReference type="PROSITE" id="PS50082">
    <property type="entry name" value="WD_REPEATS_2"/>
    <property type="match status" value="5"/>
</dbReference>
<dbReference type="PANTHER" id="PTHR19868">
    <property type="entry name" value="RECEPTOR FOR ACTIVATED PROTEIN KINASE C RACK1"/>
    <property type="match status" value="1"/>
</dbReference>
<reference evidence="15" key="1">
    <citation type="submission" date="2024-05" db="EMBL/GenBank/DDBJ databases">
        <title>Planctomycetes of the genus Singulisphaera possess chitinolytic capabilities.</title>
        <authorList>
            <person name="Ivanova A."/>
        </authorList>
    </citation>
    <scope>NUCLEOTIDE SEQUENCE</scope>
    <source>
        <strain evidence="15">Ch08T</strain>
    </source>
</reference>
<dbReference type="InterPro" id="IPR008271">
    <property type="entry name" value="Ser/Thr_kinase_AS"/>
</dbReference>
<name>A0AAU7CC77_9BACT</name>
<dbReference type="PROSITE" id="PS50011">
    <property type="entry name" value="PROTEIN_KINASE_DOM"/>
    <property type="match status" value="1"/>
</dbReference>
<organism evidence="15">
    <name type="scientific">Singulisphaera sp. Ch08</name>
    <dbReference type="NCBI Taxonomy" id="3120278"/>
    <lineage>
        <taxon>Bacteria</taxon>
        <taxon>Pseudomonadati</taxon>
        <taxon>Planctomycetota</taxon>
        <taxon>Planctomycetia</taxon>
        <taxon>Isosphaerales</taxon>
        <taxon>Isosphaeraceae</taxon>
        <taxon>Singulisphaera</taxon>
    </lineage>
</organism>
<keyword evidence="3" id="KW-0723">Serine/threonine-protein kinase</keyword>
<dbReference type="Gene3D" id="1.10.510.10">
    <property type="entry name" value="Transferase(Phosphotransferase) domain 1"/>
    <property type="match status" value="1"/>
</dbReference>
<keyword evidence="7 11" id="KW-0547">Nucleotide-binding</keyword>
<dbReference type="RefSeq" id="WP_406695512.1">
    <property type="nucleotide sequence ID" value="NZ_CP155447.1"/>
</dbReference>
<accession>A0AAU7CC77</accession>
<evidence type="ECO:0000256" key="12">
    <source>
        <dbReference type="SAM" id="MobiDB-lite"/>
    </source>
</evidence>
<evidence type="ECO:0000256" key="4">
    <source>
        <dbReference type="ARBA" id="ARBA00022574"/>
    </source>
</evidence>
<dbReference type="InterPro" id="IPR036322">
    <property type="entry name" value="WD40_repeat_dom_sf"/>
</dbReference>
<evidence type="ECO:0000256" key="10">
    <source>
        <dbReference type="PROSITE-ProRule" id="PRU00221"/>
    </source>
</evidence>
<comment type="similarity">
    <text evidence="1">Belongs to the WD repeat G protein beta family. Ribosomal protein RACK1 subfamily.</text>
</comment>
<feature type="repeat" description="WD" evidence="10">
    <location>
        <begin position="758"/>
        <end position="792"/>
    </location>
</feature>
<dbReference type="SUPFAM" id="SSF50978">
    <property type="entry name" value="WD40 repeat-like"/>
    <property type="match status" value="1"/>
</dbReference>
<dbReference type="AlphaFoldDB" id="A0AAU7CC77"/>
<dbReference type="GO" id="GO:0004674">
    <property type="term" value="F:protein serine/threonine kinase activity"/>
    <property type="evidence" value="ECO:0007669"/>
    <property type="project" value="UniProtKB-KW"/>
</dbReference>
<keyword evidence="13" id="KW-0812">Transmembrane</keyword>
<dbReference type="CDD" id="cd00200">
    <property type="entry name" value="WD40"/>
    <property type="match status" value="1"/>
</dbReference>
<evidence type="ECO:0000256" key="5">
    <source>
        <dbReference type="ARBA" id="ARBA00022679"/>
    </source>
</evidence>
<dbReference type="CDD" id="cd14014">
    <property type="entry name" value="STKc_PknB_like"/>
    <property type="match status" value="1"/>
</dbReference>
<dbReference type="FunFam" id="1.10.510.10:FF:000021">
    <property type="entry name" value="Serine/threonine protein kinase"/>
    <property type="match status" value="1"/>
</dbReference>
<dbReference type="SMART" id="SM00320">
    <property type="entry name" value="WD40"/>
    <property type="match status" value="7"/>
</dbReference>
<feature type="binding site" evidence="11">
    <location>
        <position position="195"/>
    </location>
    <ligand>
        <name>ATP</name>
        <dbReference type="ChEBI" id="CHEBI:30616"/>
    </ligand>
</feature>
<dbReference type="PROSITE" id="PS00108">
    <property type="entry name" value="PROTEIN_KINASE_ST"/>
    <property type="match status" value="1"/>
</dbReference>
<dbReference type="SUPFAM" id="SSF56112">
    <property type="entry name" value="Protein kinase-like (PK-like)"/>
    <property type="match status" value="1"/>
</dbReference>
<evidence type="ECO:0000256" key="9">
    <source>
        <dbReference type="ARBA" id="ARBA00022840"/>
    </source>
</evidence>
<dbReference type="GO" id="GO:0045182">
    <property type="term" value="F:translation regulator activity"/>
    <property type="evidence" value="ECO:0007669"/>
    <property type="project" value="InterPro"/>
</dbReference>
<keyword evidence="13" id="KW-0472">Membrane</keyword>
<gene>
    <name evidence="15" type="ORF">V5E97_31310</name>
</gene>
<feature type="region of interest" description="Disordered" evidence="12">
    <location>
        <begin position="454"/>
        <end position="480"/>
    </location>
</feature>
<proteinExistence type="inferred from homology"/>
<sequence>MPPASVCPQCHNPLPDNAPLGLCVPCTLRIFQEDQSGTTVELRGWRAILGAADVEAQGRSAEALAWYDLCETATFRGSEDSPRSRDSTVRGVDRFVSAESLLISLVQLDLMEPVEIQELLKQFPADLDPKNPEELARGLVRSKRLTEYQAGALLQGKSKGLVIDKYLILDKLGAGGMGMVFKALHRRIKRVVALKVLPPSFAKDGTAVRRFHREAEAAAKLSHPNLVAVLDADEFNGLHFFAMEYNAGKDLKRLVEDRGPLSAGRAIECIIQAARGLGAAHALGIYHRDIKPSNLLLDPRGTLKVLDLGLARMMDKGADLLGSVEPDPELTRPGIIMGTVAYMAPEQAYNSRAADHRSDIYSLGCTLYYLLTGRPPYDGDTLMARVIAHREEPIPSLSGSQPNIPPTLDPTLRRMMAKSPHDRYQSVDELIAGLQACRSDGSTLRDGEAWSGLVSAPDLKRPPSRSDQASPRSSLAGGGTVATGRWRTWILRLFAVLVLTIGLAGLTLVVSARIRARPMVPVASVPQSKSEARLEPPGKIAIPEPASEHSLSISPNLAPSLPIGAETEMRRAPEPVESIGEIRRFAGHEDRLVESIAVATDGQHALSAGLDCTVRYWDLLTGQEIRRFVHDGPVFSVAISHDNQMALTGGADKVMRLWDLEAGRELPPFKGFTEPIYSVALSPDGQYALSGSRDKSVRLWEVATRKEIYSLLHEGAVTAVAFSPDGQRVLTGGEDKTVRIWKLLAPNEAHDFKGQAKVLCAVFSPDGHRALSGGDDGAVVLWNLDSKRMIRRIDGPRDQVRCVSFLPDSRHALWGTKAGKLILWNVEDDREVYRFEETAGRLGVAVFSDGLRALTSDDDGFVRLWKLPLVLD</sequence>
<dbReference type="PRINTS" id="PR00320">
    <property type="entry name" value="GPROTEINBRPT"/>
</dbReference>
<evidence type="ECO:0000313" key="15">
    <source>
        <dbReference type="EMBL" id="XBH02771.1"/>
    </source>
</evidence>
<keyword evidence="4 10" id="KW-0853">WD repeat</keyword>
<protein>
    <recommendedName>
        <fullName evidence="2">non-specific serine/threonine protein kinase</fullName>
        <ecNumber evidence="2">2.7.11.1</ecNumber>
    </recommendedName>
</protein>
<dbReference type="GO" id="GO:0005524">
    <property type="term" value="F:ATP binding"/>
    <property type="evidence" value="ECO:0007669"/>
    <property type="project" value="UniProtKB-UniRule"/>
</dbReference>
<keyword evidence="8 15" id="KW-0418">Kinase</keyword>
<dbReference type="InterPro" id="IPR011009">
    <property type="entry name" value="Kinase-like_dom_sf"/>
</dbReference>
<evidence type="ECO:0000256" key="2">
    <source>
        <dbReference type="ARBA" id="ARBA00012513"/>
    </source>
</evidence>
<dbReference type="GO" id="GO:0043022">
    <property type="term" value="F:ribosome binding"/>
    <property type="evidence" value="ECO:0007669"/>
    <property type="project" value="InterPro"/>
</dbReference>
<dbReference type="Pfam" id="PF00069">
    <property type="entry name" value="Pkinase"/>
    <property type="match status" value="1"/>
</dbReference>
<feature type="repeat" description="WD" evidence="10">
    <location>
        <begin position="710"/>
        <end position="743"/>
    </location>
</feature>
<evidence type="ECO:0000256" key="3">
    <source>
        <dbReference type="ARBA" id="ARBA00022527"/>
    </source>
</evidence>
<feature type="repeat" description="WD" evidence="10">
    <location>
        <begin position="627"/>
        <end position="668"/>
    </location>
</feature>
<dbReference type="InterPro" id="IPR019775">
    <property type="entry name" value="WD40_repeat_CS"/>
</dbReference>
<feature type="region of interest" description="Disordered" evidence="12">
    <location>
        <begin position="530"/>
        <end position="555"/>
    </location>
</feature>
<dbReference type="Pfam" id="PF00400">
    <property type="entry name" value="WD40"/>
    <property type="match status" value="5"/>
</dbReference>
<evidence type="ECO:0000256" key="13">
    <source>
        <dbReference type="SAM" id="Phobius"/>
    </source>
</evidence>
<dbReference type="Gene3D" id="3.30.200.20">
    <property type="entry name" value="Phosphorylase Kinase, domain 1"/>
    <property type="match status" value="1"/>
</dbReference>
<evidence type="ECO:0000256" key="8">
    <source>
        <dbReference type="ARBA" id="ARBA00022777"/>
    </source>
</evidence>
<dbReference type="InterPro" id="IPR000719">
    <property type="entry name" value="Prot_kinase_dom"/>
</dbReference>
<feature type="repeat" description="WD" evidence="10">
    <location>
        <begin position="669"/>
        <end position="710"/>
    </location>
</feature>
<dbReference type="InterPro" id="IPR017441">
    <property type="entry name" value="Protein_kinase_ATP_BS"/>
</dbReference>
<keyword evidence="6" id="KW-0677">Repeat</keyword>
<keyword evidence="5 15" id="KW-0808">Transferase</keyword>
<dbReference type="InterPro" id="IPR001680">
    <property type="entry name" value="WD40_rpt"/>
</dbReference>